<sequence length="100" mass="10812">MVSFRTSHFSGIKREEWPSQARLPQRFPPRKTLALSFDSSPRSPKTSVAIPVPGPILTKVHTTEIVAPSANGLPGGGSSRHFLRTPVTATNVDAPDQLLL</sequence>
<organism evidence="1 2">
    <name type="scientific">Melastoma candidum</name>
    <dbReference type="NCBI Taxonomy" id="119954"/>
    <lineage>
        <taxon>Eukaryota</taxon>
        <taxon>Viridiplantae</taxon>
        <taxon>Streptophyta</taxon>
        <taxon>Embryophyta</taxon>
        <taxon>Tracheophyta</taxon>
        <taxon>Spermatophyta</taxon>
        <taxon>Magnoliopsida</taxon>
        <taxon>eudicotyledons</taxon>
        <taxon>Gunneridae</taxon>
        <taxon>Pentapetalae</taxon>
        <taxon>rosids</taxon>
        <taxon>malvids</taxon>
        <taxon>Myrtales</taxon>
        <taxon>Melastomataceae</taxon>
        <taxon>Melastomatoideae</taxon>
        <taxon>Melastomateae</taxon>
        <taxon>Melastoma</taxon>
    </lineage>
</organism>
<evidence type="ECO:0000313" key="2">
    <source>
        <dbReference type="Proteomes" id="UP001057402"/>
    </source>
</evidence>
<proteinExistence type="predicted"/>
<dbReference type="EMBL" id="CM042880">
    <property type="protein sequence ID" value="KAI4389091.1"/>
    <property type="molecule type" value="Genomic_DNA"/>
</dbReference>
<gene>
    <name evidence="1" type="ORF">MLD38_001354</name>
</gene>
<dbReference type="Proteomes" id="UP001057402">
    <property type="component" value="Chromosome 1"/>
</dbReference>
<name>A0ACB9SGA6_9MYRT</name>
<protein>
    <submittedName>
        <fullName evidence="1">Uncharacterized protein</fullName>
    </submittedName>
</protein>
<evidence type="ECO:0000313" key="1">
    <source>
        <dbReference type="EMBL" id="KAI4389091.1"/>
    </source>
</evidence>
<keyword evidence="2" id="KW-1185">Reference proteome</keyword>
<reference evidence="2" key="1">
    <citation type="journal article" date="2023" name="Front. Plant Sci.">
        <title>Chromosomal-level genome assembly of Melastoma candidum provides insights into trichome evolution.</title>
        <authorList>
            <person name="Zhong Y."/>
            <person name="Wu W."/>
            <person name="Sun C."/>
            <person name="Zou P."/>
            <person name="Liu Y."/>
            <person name="Dai S."/>
            <person name="Zhou R."/>
        </authorList>
    </citation>
    <scope>NUCLEOTIDE SEQUENCE [LARGE SCALE GENOMIC DNA]</scope>
</reference>
<comment type="caution">
    <text evidence="1">The sequence shown here is derived from an EMBL/GenBank/DDBJ whole genome shotgun (WGS) entry which is preliminary data.</text>
</comment>
<accession>A0ACB9SGA6</accession>